<keyword evidence="4" id="KW-0347">Helicase</keyword>
<dbReference type="GO" id="GO:0006338">
    <property type="term" value="P:chromatin remodeling"/>
    <property type="evidence" value="ECO:0007669"/>
    <property type="project" value="TreeGrafter"/>
</dbReference>
<dbReference type="PANTHER" id="PTHR45685:SF1">
    <property type="entry name" value="HELICASE SRCAP"/>
    <property type="match status" value="1"/>
</dbReference>
<reference evidence="8" key="1">
    <citation type="submission" date="2016-06" db="UniProtKB">
        <authorList>
            <consortium name="WormBaseParasite"/>
        </authorList>
    </citation>
    <scope>IDENTIFICATION</scope>
</reference>
<dbReference type="CDD" id="cd18793">
    <property type="entry name" value="SF2_C_SNF"/>
    <property type="match status" value="1"/>
</dbReference>
<keyword evidence="7" id="KW-1185">Reference proteome</keyword>
<reference evidence="6 7" key="2">
    <citation type="submission" date="2018-11" db="EMBL/GenBank/DDBJ databases">
        <authorList>
            <consortium name="Pathogen Informatics"/>
        </authorList>
    </citation>
    <scope>NUCLEOTIDE SEQUENCE [LARGE SCALE GENOMIC DNA]</scope>
</reference>
<dbReference type="GO" id="GO:0004386">
    <property type="term" value="F:helicase activity"/>
    <property type="evidence" value="ECO:0007669"/>
    <property type="project" value="UniProtKB-KW"/>
</dbReference>
<dbReference type="GO" id="GO:0000812">
    <property type="term" value="C:Swr1 complex"/>
    <property type="evidence" value="ECO:0007669"/>
    <property type="project" value="TreeGrafter"/>
</dbReference>
<dbReference type="GO" id="GO:0042393">
    <property type="term" value="F:histone binding"/>
    <property type="evidence" value="ECO:0007669"/>
    <property type="project" value="TreeGrafter"/>
</dbReference>
<dbReference type="GO" id="GO:0016887">
    <property type="term" value="F:ATP hydrolysis activity"/>
    <property type="evidence" value="ECO:0007669"/>
    <property type="project" value="TreeGrafter"/>
</dbReference>
<accession>A0A183DHB8</accession>
<evidence type="ECO:0000256" key="5">
    <source>
        <dbReference type="ARBA" id="ARBA00022840"/>
    </source>
</evidence>
<dbReference type="InterPro" id="IPR050520">
    <property type="entry name" value="INO80/SWR1_helicase"/>
</dbReference>
<keyword evidence="2" id="KW-0547">Nucleotide-binding</keyword>
<name>A0A183DHB8_9BILA</name>
<dbReference type="GO" id="GO:0005524">
    <property type="term" value="F:ATP binding"/>
    <property type="evidence" value="ECO:0007669"/>
    <property type="project" value="UniProtKB-KW"/>
</dbReference>
<gene>
    <name evidence="6" type="ORF">GPUH_LOCUS8107</name>
</gene>
<evidence type="ECO:0000256" key="2">
    <source>
        <dbReference type="ARBA" id="ARBA00022741"/>
    </source>
</evidence>
<sequence>MQDCDELLSQTDVMQKLQFPELRLIEYDCGKLQVLSGLLRDLFLYKHRCLIFTQMARVLDVLQAFLSFHGYQYFRLDGSTGIEQRQVHFVSFHYF</sequence>
<evidence type="ECO:0000256" key="3">
    <source>
        <dbReference type="ARBA" id="ARBA00022801"/>
    </source>
</evidence>
<dbReference type="AlphaFoldDB" id="A0A183DHB8"/>
<evidence type="ECO:0000256" key="4">
    <source>
        <dbReference type="ARBA" id="ARBA00022806"/>
    </source>
</evidence>
<protein>
    <submittedName>
        <fullName evidence="8">Helicase C-terminal domain-containing protein</fullName>
    </submittedName>
</protein>
<organism evidence="8">
    <name type="scientific">Gongylonema pulchrum</name>
    <dbReference type="NCBI Taxonomy" id="637853"/>
    <lineage>
        <taxon>Eukaryota</taxon>
        <taxon>Metazoa</taxon>
        <taxon>Ecdysozoa</taxon>
        <taxon>Nematoda</taxon>
        <taxon>Chromadorea</taxon>
        <taxon>Rhabditida</taxon>
        <taxon>Spirurina</taxon>
        <taxon>Spiruromorpha</taxon>
        <taxon>Spiruroidea</taxon>
        <taxon>Gongylonematidae</taxon>
        <taxon>Gongylonema</taxon>
    </lineage>
</organism>
<comment type="subcellular location">
    <subcellularLocation>
        <location evidence="1">Nucleus</location>
    </subcellularLocation>
</comment>
<evidence type="ECO:0000313" key="7">
    <source>
        <dbReference type="Proteomes" id="UP000271098"/>
    </source>
</evidence>
<dbReference type="EMBL" id="UYRT01022762">
    <property type="protein sequence ID" value="VDK60826.1"/>
    <property type="molecule type" value="Genomic_DNA"/>
</dbReference>
<keyword evidence="3" id="KW-0378">Hydrolase</keyword>
<dbReference type="InterPro" id="IPR049730">
    <property type="entry name" value="SNF2/RAD54-like_C"/>
</dbReference>
<dbReference type="SUPFAM" id="SSF52540">
    <property type="entry name" value="P-loop containing nucleoside triphosphate hydrolases"/>
    <property type="match status" value="1"/>
</dbReference>
<evidence type="ECO:0000256" key="1">
    <source>
        <dbReference type="ARBA" id="ARBA00004123"/>
    </source>
</evidence>
<dbReference type="PANTHER" id="PTHR45685">
    <property type="entry name" value="HELICASE SRCAP-RELATED"/>
    <property type="match status" value="1"/>
</dbReference>
<dbReference type="WBParaSite" id="GPUH_0000811801-mRNA-1">
    <property type="protein sequence ID" value="GPUH_0000811801-mRNA-1"/>
    <property type="gene ID" value="GPUH_0000811801"/>
</dbReference>
<dbReference type="Gene3D" id="3.40.50.300">
    <property type="entry name" value="P-loop containing nucleotide triphosphate hydrolases"/>
    <property type="match status" value="1"/>
</dbReference>
<dbReference type="OrthoDB" id="448448at2759"/>
<keyword evidence="5" id="KW-0067">ATP-binding</keyword>
<evidence type="ECO:0000313" key="8">
    <source>
        <dbReference type="WBParaSite" id="GPUH_0000811801-mRNA-1"/>
    </source>
</evidence>
<dbReference type="InterPro" id="IPR027417">
    <property type="entry name" value="P-loop_NTPase"/>
</dbReference>
<dbReference type="GO" id="GO:0003677">
    <property type="term" value="F:DNA binding"/>
    <property type="evidence" value="ECO:0007669"/>
    <property type="project" value="UniProtKB-KW"/>
</dbReference>
<evidence type="ECO:0000313" key="6">
    <source>
        <dbReference type="EMBL" id="VDK60826.1"/>
    </source>
</evidence>
<dbReference type="Proteomes" id="UP000271098">
    <property type="component" value="Unassembled WGS sequence"/>
</dbReference>
<proteinExistence type="predicted"/>